<keyword evidence="1 4" id="KW-0489">Methyltransferase</keyword>
<proteinExistence type="predicted"/>
<dbReference type="Gene3D" id="3.40.50.150">
    <property type="entry name" value="Vaccinia Virus protein VP39"/>
    <property type="match status" value="1"/>
</dbReference>
<dbReference type="SUPFAM" id="SSF53335">
    <property type="entry name" value="S-adenosyl-L-methionine-dependent methyltransferases"/>
    <property type="match status" value="1"/>
</dbReference>
<dbReference type="GO" id="GO:0032259">
    <property type="term" value="P:methylation"/>
    <property type="evidence" value="ECO:0007669"/>
    <property type="project" value="UniProtKB-KW"/>
</dbReference>
<evidence type="ECO:0000259" key="3">
    <source>
        <dbReference type="Pfam" id="PF13649"/>
    </source>
</evidence>
<dbReference type="Proteomes" id="UP000054387">
    <property type="component" value="Unassembled WGS sequence"/>
</dbReference>
<evidence type="ECO:0000313" key="4">
    <source>
        <dbReference type="EMBL" id="KTG10665.1"/>
    </source>
</evidence>
<dbReference type="InterPro" id="IPR041698">
    <property type="entry name" value="Methyltransf_25"/>
</dbReference>
<name>A0A0W1RDH1_9EURY</name>
<sequence>MYDALATYGPGVSTLRERTAAALDPQAGDTVVEMGCGTGANFAYLRERVGDSGTVVGVDFSPGMLAVARDRVVREKWENVHVVRGDATQPPVEHTDAVVASFVSGMLADPAAVVDDWADLVGPGGRLALLDLARSTRPAGRPLNALFHGLVLAGMPSKRPADLSAATELLDRRVVAAQRALRKRCVDATYSTHALGFARLGAGTVR</sequence>
<keyword evidence="2 4" id="KW-0808">Transferase</keyword>
<protein>
    <submittedName>
        <fullName evidence="4">Alkanonic acid methyltransferase</fullName>
    </submittedName>
</protein>
<feature type="domain" description="Methyltransferase" evidence="3">
    <location>
        <begin position="31"/>
        <end position="125"/>
    </location>
</feature>
<organism evidence="4 5">
    <name type="scientific">Haloprofundus marisrubri</name>
    <dbReference type="NCBI Taxonomy" id="1514971"/>
    <lineage>
        <taxon>Archaea</taxon>
        <taxon>Methanobacteriati</taxon>
        <taxon>Methanobacteriota</taxon>
        <taxon>Stenosarchaea group</taxon>
        <taxon>Halobacteria</taxon>
        <taxon>Halobacteriales</taxon>
        <taxon>Haloferacaceae</taxon>
        <taxon>Haloprofundus</taxon>
    </lineage>
</organism>
<accession>A0A0W1RDH1</accession>
<evidence type="ECO:0000256" key="1">
    <source>
        <dbReference type="ARBA" id="ARBA00022603"/>
    </source>
</evidence>
<dbReference type="AlphaFoldDB" id="A0A0W1RDH1"/>
<dbReference type="STRING" id="1514971.AUR64_08210"/>
<reference evidence="4 5" key="1">
    <citation type="submission" date="2015-12" db="EMBL/GenBank/DDBJ databases">
        <title>Haloprofundus marisrubri gen. nov., sp. nov., an extremely halophilic archaeon isolated from the Discovery deep brine-seawater interface in the Red Sea.</title>
        <authorList>
            <person name="Zhang G."/>
            <person name="Stingl U."/>
            <person name="Rashid M."/>
        </authorList>
    </citation>
    <scope>NUCLEOTIDE SEQUENCE [LARGE SCALE GENOMIC DNA]</scope>
    <source>
        <strain evidence="4 5">SB9</strain>
    </source>
</reference>
<dbReference type="InterPro" id="IPR029063">
    <property type="entry name" value="SAM-dependent_MTases_sf"/>
</dbReference>
<gene>
    <name evidence="4" type="ORF">AUR64_08210</name>
</gene>
<dbReference type="PANTHER" id="PTHR43861">
    <property type="entry name" value="TRANS-ACONITATE 2-METHYLTRANSFERASE-RELATED"/>
    <property type="match status" value="1"/>
</dbReference>
<dbReference type="CDD" id="cd02440">
    <property type="entry name" value="AdoMet_MTases"/>
    <property type="match status" value="1"/>
</dbReference>
<dbReference type="EMBL" id="LOPU01000017">
    <property type="protein sequence ID" value="KTG10665.1"/>
    <property type="molecule type" value="Genomic_DNA"/>
</dbReference>
<evidence type="ECO:0000256" key="2">
    <source>
        <dbReference type="ARBA" id="ARBA00022679"/>
    </source>
</evidence>
<dbReference type="PANTHER" id="PTHR43861:SF1">
    <property type="entry name" value="TRANS-ACONITATE 2-METHYLTRANSFERASE"/>
    <property type="match status" value="1"/>
</dbReference>
<keyword evidence="5" id="KW-1185">Reference proteome</keyword>
<evidence type="ECO:0000313" key="5">
    <source>
        <dbReference type="Proteomes" id="UP000054387"/>
    </source>
</evidence>
<comment type="caution">
    <text evidence="4">The sequence shown here is derived from an EMBL/GenBank/DDBJ whole genome shotgun (WGS) entry which is preliminary data.</text>
</comment>
<dbReference type="Pfam" id="PF13649">
    <property type="entry name" value="Methyltransf_25"/>
    <property type="match status" value="1"/>
</dbReference>
<dbReference type="GO" id="GO:0008168">
    <property type="term" value="F:methyltransferase activity"/>
    <property type="evidence" value="ECO:0007669"/>
    <property type="project" value="UniProtKB-KW"/>
</dbReference>